<proteinExistence type="predicted"/>
<protein>
    <submittedName>
        <fullName evidence="7">Probable S-adenosylmethionine-dependent methyltransferase At5g38780</fullName>
    </submittedName>
</protein>
<dbReference type="GeneID" id="104750454"/>
<dbReference type="InterPro" id="IPR042086">
    <property type="entry name" value="MeTrfase_capping"/>
</dbReference>
<name>A0ABM0WFY6_CAMSA</name>
<dbReference type="GO" id="GO:0032259">
    <property type="term" value="P:methylation"/>
    <property type="evidence" value="ECO:0007669"/>
    <property type="project" value="UniProtKB-KW"/>
</dbReference>
<reference evidence="6" key="1">
    <citation type="journal article" date="2014" name="Nat. Commun.">
        <title>The emerging biofuel crop Camelina sativa retains a highly undifferentiated hexaploid genome structure.</title>
        <authorList>
            <person name="Kagale S."/>
            <person name="Koh C."/>
            <person name="Nixon J."/>
            <person name="Bollina V."/>
            <person name="Clarke W.E."/>
            <person name="Tuteja R."/>
            <person name="Spillane C."/>
            <person name="Robinson S.J."/>
            <person name="Links M.G."/>
            <person name="Clarke C."/>
            <person name="Higgins E.E."/>
            <person name="Huebert T."/>
            <person name="Sharpe A.G."/>
            <person name="Parkin I.A."/>
        </authorList>
    </citation>
    <scope>NUCLEOTIDE SEQUENCE [LARGE SCALE GENOMIC DNA]</scope>
    <source>
        <strain evidence="6">cv. DH55</strain>
    </source>
</reference>
<dbReference type="InterPro" id="IPR005299">
    <property type="entry name" value="MeTrfase_7"/>
</dbReference>
<keyword evidence="1 7" id="KW-0489">Methyltransferase</keyword>
<accession>A0ABM0WFY6</accession>
<dbReference type="Proteomes" id="UP000694864">
    <property type="component" value="Chromosome 16"/>
</dbReference>
<dbReference type="PANTHER" id="PTHR31009">
    <property type="entry name" value="S-ADENOSYL-L-METHIONINE:CARBOXYL METHYLTRANSFERASE FAMILY PROTEIN"/>
    <property type="match status" value="1"/>
</dbReference>
<dbReference type="Gene3D" id="1.10.1200.270">
    <property type="entry name" value="Methyltransferase, alpha-helical capping domain"/>
    <property type="match status" value="1"/>
</dbReference>
<evidence type="ECO:0000313" key="6">
    <source>
        <dbReference type="Proteomes" id="UP000694864"/>
    </source>
</evidence>
<dbReference type="InterPro" id="IPR029063">
    <property type="entry name" value="SAM-dependent_MTases_sf"/>
</dbReference>
<reference evidence="7" key="2">
    <citation type="submission" date="2025-08" db="UniProtKB">
        <authorList>
            <consortium name="RefSeq"/>
        </authorList>
    </citation>
    <scope>IDENTIFICATION</scope>
    <source>
        <tissue evidence="7">Leaf</tissue>
    </source>
</reference>
<dbReference type="Gene3D" id="3.40.50.150">
    <property type="entry name" value="Vaccinia Virus protein VP39"/>
    <property type="match status" value="1"/>
</dbReference>
<evidence type="ECO:0000256" key="5">
    <source>
        <dbReference type="ARBA" id="ARBA00022842"/>
    </source>
</evidence>
<keyword evidence="4" id="KW-0479">Metal-binding</keyword>
<evidence type="ECO:0000313" key="7">
    <source>
        <dbReference type="RefSeq" id="XP_010470547.1"/>
    </source>
</evidence>
<sequence>MSPTPEWVMMGGEDAESYKKHSAYQRALVEAANEKINEVISASLSLDMISNGFSVADFGCASGPNTFVAVQTIIDAVEDKYRKETGQNPVDNIEFQVLFNDLSNNDFNSLFRTLPSDRSYYSAGVPASFFDRVLPKQSLHIGVMNYAFQFISKVTKAILDQDSPMWNRDIHCTGFNSKVKKAYLDQYLVDTKNILDARAEELVPGGLMLILGSCLKDGMKMSETYRGIVLDLIGASLNDLAHQGIIEQEKVDSFNIRLYIAEEGELRQIIEENGKFTVEAFEDINQPIEESSDPKIFVASSRAALGGILSAHFGAEAMRKAFELVEVKAQQNFSRIENAKPGMQYLIVLRKN</sequence>
<dbReference type="GO" id="GO:0008168">
    <property type="term" value="F:methyltransferase activity"/>
    <property type="evidence" value="ECO:0007669"/>
    <property type="project" value="UniProtKB-KW"/>
</dbReference>
<dbReference type="Pfam" id="PF03492">
    <property type="entry name" value="Methyltransf_7"/>
    <property type="match status" value="1"/>
</dbReference>
<evidence type="ECO:0000256" key="1">
    <source>
        <dbReference type="ARBA" id="ARBA00022603"/>
    </source>
</evidence>
<keyword evidence="3" id="KW-0949">S-adenosyl-L-methionine</keyword>
<keyword evidence="2" id="KW-0808">Transferase</keyword>
<keyword evidence="5" id="KW-0460">Magnesium</keyword>
<evidence type="ECO:0000256" key="3">
    <source>
        <dbReference type="ARBA" id="ARBA00022691"/>
    </source>
</evidence>
<dbReference type="RefSeq" id="XP_010470547.1">
    <property type="nucleotide sequence ID" value="XM_010472245.2"/>
</dbReference>
<evidence type="ECO:0000256" key="4">
    <source>
        <dbReference type="ARBA" id="ARBA00022723"/>
    </source>
</evidence>
<dbReference type="SUPFAM" id="SSF53335">
    <property type="entry name" value="S-adenosyl-L-methionine-dependent methyltransferases"/>
    <property type="match status" value="1"/>
</dbReference>
<evidence type="ECO:0000256" key="2">
    <source>
        <dbReference type="ARBA" id="ARBA00022679"/>
    </source>
</evidence>
<organism evidence="6 7">
    <name type="scientific">Camelina sativa</name>
    <name type="common">False flax</name>
    <name type="synonym">Myagrum sativum</name>
    <dbReference type="NCBI Taxonomy" id="90675"/>
    <lineage>
        <taxon>Eukaryota</taxon>
        <taxon>Viridiplantae</taxon>
        <taxon>Streptophyta</taxon>
        <taxon>Embryophyta</taxon>
        <taxon>Tracheophyta</taxon>
        <taxon>Spermatophyta</taxon>
        <taxon>Magnoliopsida</taxon>
        <taxon>eudicotyledons</taxon>
        <taxon>Gunneridae</taxon>
        <taxon>Pentapetalae</taxon>
        <taxon>rosids</taxon>
        <taxon>malvids</taxon>
        <taxon>Brassicales</taxon>
        <taxon>Brassicaceae</taxon>
        <taxon>Camelineae</taxon>
        <taxon>Camelina</taxon>
    </lineage>
</organism>
<keyword evidence="6" id="KW-1185">Reference proteome</keyword>
<gene>
    <name evidence="7" type="primary">LOC104750454</name>
</gene>